<sequence>MDPLSVSASIIGITTAAVQVSRLLKTFIDGANEASTSARGVLMEVTGIYACLNQLQGFLLGNEEAARSRRSLIMIEQVIIVFTDCVSIFSELEQTLESLKTGEHMRLIDRVKWASKEAAISKLLSRLQASKTSLNFMLTILTCTSMDWAEASMRNLTTLVQEVLKTNVNMASRLKNLERMHPALAASLCTSQNDVARSEGAESRAASRRAYYRFTFEEELETSPVYKKAGMNQIRLSKSSTSTYGPSCLSGLSLSDVSNVSAIALPISSMELWNHHRYTPDNGGSATTVTSLDAWYNPPAKKSAFIRTAYFNGQYTNQYAQSKFTGHLIYRRFTITTPHSPPVFTEGAVMPQSPKELKRIREEASEKGETFELEDTAIANTPPPEHRGGENIALKTALNMDASDLGATASLPRDPSHDGVLRSPSEKPLPLSPPEMWKGGNTLAARRRRIRSTSPSITLTKPLAGMGDSQKWKLSVLHKFDAIEYDL</sequence>
<evidence type="ECO:0000313" key="3">
    <source>
        <dbReference type="EMBL" id="CAF9939357.1"/>
    </source>
</evidence>
<dbReference type="AlphaFoldDB" id="A0A8H3J272"/>
<organism evidence="3 4">
    <name type="scientific">Imshaugia aleurites</name>
    <dbReference type="NCBI Taxonomy" id="172621"/>
    <lineage>
        <taxon>Eukaryota</taxon>
        <taxon>Fungi</taxon>
        <taxon>Dikarya</taxon>
        <taxon>Ascomycota</taxon>
        <taxon>Pezizomycotina</taxon>
        <taxon>Lecanoromycetes</taxon>
        <taxon>OSLEUM clade</taxon>
        <taxon>Lecanoromycetidae</taxon>
        <taxon>Lecanorales</taxon>
        <taxon>Lecanorineae</taxon>
        <taxon>Parmeliaceae</taxon>
        <taxon>Imshaugia</taxon>
    </lineage>
</organism>
<comment type="caution">
    <text evidence="3">The sequence shown here is derived from an EMBL/GenBank/DDBJ whole genome shotgun (WGS) entry which is preliminary data.</text>
</comment>
<keyword evidence="4" id="KW-1185">Reference proteome</keyword>
<reference evidence="3" key="1">
    <citation type="submission" date="2021-03" db="EMBL/GenBank/DDBJ databases">
        <authorList>
            <person name="Tagirdzhanova G."/>
        </authorList>
    </citation>
    <scope>NUCLEOTIDE SEQUENCE</scope>
</reference>
<feature type="region of interest" description="Disordered" evidence="1">
    <location>
        <begin position="364"/>
        <end position="390"/>
    </location>
</feature>
<name>A0A8H3J272_9LECA</name>
<protein>
    <recommendedName>
        <fullName evidence="2">Azaphilone pigments biosynthesis cluster protein L N-terminal domain-containing protein</fullName>
    </recommendedName>
</protein>
<dbReference type="EMBL" id="CAJPDT010000118">
    <property type="protein sequence ID" value="CAF9939357.1"/>
    <property type="molecule type" value="Genomic_DNA"/>
</dbReference>
<evidence type="ECO:0000256" key="1">
    <source>
        <dbReference type="SAM" id="MobiDB-lite"/>
    </source>
</evidence>
<dbReference type="OrthoDB" id="19923at2759"/>
<dbReference type="InterPro" id="IPR031348">
    <property type="entry name" value="PigL_N"/>
</dbReference>
<dbReference type="Pfam" id="PF17111">
    <property type="entry name" value="PigL_N"/>
    <property type="match status" value="1"/>
</dbReference>
<evidence type="ECO:0000259" key="2">
    <source>
        <dbReference type="Pfam" id="PF17111"/>
    </source>
</evidence>
<feature type="domain" description="Azaphilone pigments biosynthesis cluster protein L N-terminal" evidence="2">
    <location>
        <begin position="1"/>
        <end position="185"/>
    </location>
</feature>
<gene>
    <name evidence="3" type="ORF">IMSHALPRED_001310</name>
</gene>
<proteinExistence type="predicted"/>
<feature type="region of interest" description="Disordered" evidence="1">
    <location>
        <begin position="406"/>
        <end position="453"/>
    </location>
</feature>
<accession>A0A8H3J272</accession>
<evidence type="ECO:0000313" key="4">
    <source>
        <dbReference type="Proteomes" id="UP000664534"/>
    </source>
</evidence>
<dbReference type="Proteomes" id="UP000664534">
    <property type="component" value="Unassembled WGS sequence"/>
</dbReference>